<dbReference type="InterPro" id="IPR023009">
    <property type="entry name" value="Tyrosine_recombinase_XerC/XerD"/>
</dbReference>
<feature type="active site" evidence="9">
    <location>
        <position position="292"/>
    </location>
</feature>
<evidence type="ECO:0000256" key="6">
    <source>
        <dbReference type="ARBA" id="ARBA00023125"/>
    </source>
</evidence>
<name>A0A172RY59_9ACTN</name>
<dbReference type="KEGG" id="ddt:AAY81_05470"/>
<evidence type="ECO:0000256" key="7">
    <source>
        <dbReference type="ARBA" id="ARBA00023172"/>
    </source>
</evidence>
<dbReference type="PROSITE" id="PS51898">
    <property type="entry name" value="TYR_RECOMBINASE"/>
    <property type="match status" value="1"/>
</dbReference>
<keyword evidence="2 9" id="KW-0963">Cytoplasm</keyword>
<evidence type="ECO:0000259" key="10">
    <source>
        <dbReference type="PROSITE" id="PS51898"/>
    </source>
</evidence>
<evidence type="ECO:0000256" key="4">
    <source>
        <dbReference type="ARBA" id="ARBA00022829"/>
    </source>
</evidence>
<dbReference type="InterPro" id="IPR010998">
    <property type="entry name" value="Integrase_recombinase_N"/>
</dbReference>
<dbReference type="GO" id="GO:0051301">
    <property type="term" value="P:cell division"/>
    <property type="evidence" value="ECO:0007669"/>
    <property type="project" value="UniProtKB-KW"/>
</dbReference>
<feature type="active site" evidence="9">
    <location>
        <position position="269"/>
    </location>
</feature>
<comment type="subunit">
    <text evidence="9">Forms a cyclic heterotetrameric complex composed of two molecules of XerC and two molecules of XerD.</text>
</comment>
<accession>A0A172RY59</accession>
<dbReference type="PROSITE" id="PS51900">
    <property type="entry name" value="CB"/>
    <property type="match status" value="1"/>
</dbReference>
<comment type="subcellular location">
    <subcellularLocation>
        <location evidence="1 9">Cytoplasm</location>
    </subcellularLocation>
</comment>
<keyword evidence="4 9" id="KW-0159">Chromosome partition</keyword>
<protein>
    <recommendedName>
        <fullName evidence="9">Tyrosine recombinase XerC</fullName>
    </recommendedName>
</protein>
<dbReference type="Pfam" id="PF00589">
    <property type="entry name" value="Phage_integrase"/>
    <property type="match status" value="1"/>
</dbReference>
<evidence type="ECO:0000256" key="1">
    <source>
        <dbReference type="ARBA" id="ARBA00004496"/>
    </source>
</evidence>
<dbReference type="GO" id="GO:0005737">
    <property type="term" value="C:cytoplasm"/>
    <property type="evidence" value="ECO:0007669"/>
    <property type="project" value="UniProtKB-SubCell"/>
</dbReference>
<keyword evidence="7 9" id="KW-0233">DNA recombination</keyword>
<dbReference type="GO" id="GO:0006313">
    <property type="term" value="P:DNA transposition"/>
    <property type="evidence" value="ECO:0007669"/>
    <property type="project" value="UniProtKB-UniRule"/>
</dbReference>
<evidence type="ECO:0000256" key="8">
    <source>
        <dbReference type="ARBA" id="ARBA00023306"/>
    </source>
</evidence>
<dbReference type="InterPro" id="IPR002104">
    <property type="entry name" value="Integrase_catalytic"/>
</dbReference>
<evidence type="ECO:0000256" key="9">
    <source>
        <dbReference type="HAMAP-Rule" id="MF_01808"/>
    </source>
</evidence>
<dbReference type="GO" id="GO:0009037">
    <property type="term" value="F:tyrosine-based site-specific recombinase activity"/>
    <property type="evidence" value="ECO:0007669"/>
    <property type="project" value="UniProtKB-UniRule"/>
</dbReference>
<gene>
    <name evidence="9" type="primary">xerC</name>
    <name evidence="12" type="ORF">SAMN02910314_01410</name>
</gene>
<keyword evidence="8 9" id="KW-0131">Cell cycle</keyword>
<comment type="similarity">
    <text evidence="9">Belongs to the 'phage' integrase family. XerC subfamily.</text>
</comment>
<dbReference type="InterPro" id="IPR044068">
    <property type="entry name" value="CB"/>
</dbReference>
<keyword evidence="13" id="KW-1185">Reference proteome</keyword>
<dbReference type="SUPFAM" id="SSF56349">
    <property type="entry name" value="DNA breaking-rejoining enzymes"/>
    <property type="match status" value="1"/>
</dbReference>
<dbReference type="HAMAP" id="MF_01808">
    <property type="entry name" value="Recomb_XerC_XerD"/>
    <property type="match status" value="1"/>
</dbReference>
<dbReference type="InterPro" id="IPR013762">
    <property type="entry name" value="Integrase-like_cat_sf"/>
</dbReference>
<keyword evidence="3 9" id="KW-0132">Cell division</keyword>
<proteinExistence type="inferred from homology"/>
<reference evidence="13" key="1">
    <citation type="submission" date="2016-10" db="EMBL/GenBank/DDBJ databases">
        <authorList>
            <person name="Varghese N."/>
        </authorList>
    </citation>
    <scope>NUCLEOTIDE SEQUENCE [LARGE SCALE GENOMIC DNA]</scope>
    <source>
        <strain evidence="13">DSM 21843</strain>
    </source>
</reference>
<dbReference type="InterPro" id="IPR011010">
    <property type="entry name" value="DNA_brk_join_enz"/>
</dbReference>
<evidence type="ECO:0000313" key="12">
    <source>
        <dbReference type="EMBL" id="SEO86347.1"/>
    </source>
</evidence>
<sequence length="320" mass="36095">MVTHPSEGKESDFPVVFAERVDAYLTSLRVEENVSAHTLRNYRIDLEAYGRWAVRAHVDPCAVTHKQLRRYLGELDAARYARSTVNRRLSSLRGFFRWMVVNEHIEANPVDVIPSVRASKRLPHRIPAADMARILSVHGSIDANGHTRHQTPSQLRDQAILEFLYACGARISEACNLRVQDVDFQQMQVRMVGKGNKERIVPLHELSLSSLRAYFDFGRPELLGERPDPGFAFLSTRGNRMGPDAMRKMFAKTLVEAGVDAHYTPHDMRHTFATDVLEGGADLRSVQEMLGHASLSTTQIYTHLSVGRLSEVHHSAHPRG</sequence>
<dbReference type="EMBL" id="FOEC01000009">
    <property type="protein sequence ID" value="SEO86347.1"/>
    <property type="molecule type" value="Genomic_DNA"/>
</dbReference>
<dbReference type="STRING" id="79604.AAY81_05470"/>
<dbReference type="OrthoDB" id="9801717at2"/>
<evidence type="ECO:0000313" key="13">
    <source>
        <dbReference type="Proteomes" id="UP000182975"/>
    </source>
</evidence>
<evidence type="ECO:0000256" key="3">
    <source>
        <dbReference type="ARBA" id="ARBA00022618"/>
    </source>
</evidence>
<dbReference type="Pfam" id="PF02899">
    <property type="entry name" value="Phage_int_SAM_1"/>
    <property type="match status" value="1"/>
</dbReference>
<comment type="function">
    <text evidence="9">Site-specific tyrosine recombinase, which acts by catalyzing the cutting and rejoining of the recombining DNA molecules. The XerC-XerD complex is essential to convert dimers of the bacterial chromosome into monomers to permit their segregation at cell division. It also contributes to the segregational stability of plasmids.</text>
</comment>
<evidence type="ECO:0000259" key="11">
    <source>
        <dbReference type="PROSITE" id="PS51900"/>
    </source>
</evidence>
<keyword evidence="5 9" id="KW-0229">DNA integration</keyword>
<evidence type="ECO:0000256" key="2">
    <source>
        <dbReference type="ARBA" id="ARBA00022490"/>
    </source>
</evidence>
<keyword evidence="6 9" id="KW-0238">DNA-binding</keyword>
<feature type="active site" evidence="9">
    <location>
        <position position="266"/>
    </location>
</feature>
<dbReference type="CDD" id="cd00798">
    <property type="entry name" value="INT_XerDC_C"/>
    <property type="match status" value="1"/>
</dbReference>
<dbReference type="Proteomes" id="UP000182975">
    <property type="component" value="Unassembled WGS sequence"/>
</dbReference>
<dbReference type="PANTHER" id="PTHR30349:SF77">
    <property type="entry name" value="TYROSINE RECOMBINASE XERC"/>
    <property type="match status" value="1"/>
</dbReference>
<feature type="active site" description="O-(3'-phospho-DNA)-tyrosine intermediate" evidence="9">
    <location>
        <position position="301"/>
    </location>
</feature>
<feature type="active site" evidence="9">
    <location>
        <position position="194"/>
    </location>
</feature>
<feature type="domain" description="Core-binding (CB)" evidence="11">
    <location>
        <begin position="15"/>
        <end position="100"/>
    </location>
</feature>
<dbReference type="RefSeq" id="WP_066662393.1">
    <property type="nucleotide sequence ID" value="NZ_CP011402.1"/>
</dbReference>
<feature type="domain" description="Tyr recombinase" evidence="10">
    <location>
        <begin position="121"/>
        <end position="314"/>
    </location>
</feature>
<dbReference type="AlphaFoldDB" id="A0A172RY59"/>
<dbReference type="InterPro" id="IPR004107">
    <property type="entry name" value="Integrase_SAM-like_N"/>
</dbReference>
<dbReference type="Gene3D" id="1.10.443.10">
    <property type="entry name" value="Intergrase catalytic core"/>
    <property type="match status" value="1"/>
</dbReference>
<organism evidence="12 13">
    <name type="scientific">Denitrobacterium detoxificans</name>
    <dbReference type="NCBI Taxonomy" id="79604"/>
    <lineage>
        <taxon>Bacteria</taxon>
        <taxon>Bacillati</taxon>
        <taxon>Actinomycetota</taxon>
        <taxon>Coriobacteriia</taxon>
        <taxon>Eggerthellales</taxon>
        <taxon>Eggerthellaceae</taxon>
        <taxon>Denitrobacterium</taxon>
    </lineage>
</organism>
<dbReference type="GO" id="GO:0007059">
    <property type="term" value="P:chromosome segregation"/>
    <property type="evidence" value="ECO:0007669"/>
    <property type="project" value="UniProtKB-UniRule"/>
</dbReference>
<dbReference type="NCBIfam" id="NF001399">
    <property type="entry name" value="PRK00283.1"/>
    <property type="match status" value="1"/>
</dbReference>
<feature type="active site" evidence="9">
    <location>
        <position position="170"/>
    </location>
</feature>
<dbReference type="GO" id="GO:0003677">
    <property type="term" value="F:DNA binding"/>
    <property type="evidence" value="ECO:0007669"/>
    <property type="project" value="UniProtKB-UniRule"/>
</dbReference>
<dbReference type="PANTHER" id="PTHR30349">
    <property type="entry name" value="PHAGE INTEGRASE-RELATED"/>
    <property type="match status" value="1"/>
</dbReference>
<evidence type="ECO:0000256" key="5">
    <source>
        <dbReference type="ARBA" id="ARBA00022908"/>
    </source>
</evidence>
<dbReference type="InterPro" id="IPR050090">
    <property type="entry name" value="Tyrosine_recombinase_XerCD"/>
</dbReference>
<dbReference type="PATRIC" id="fig|79604.3.peg.1108"/>
<dbReference type="Gene3D" id="1.10.150.130">
    <property type="match status" value="1"/>
</dbReference>